<reference evidence="1 2" key="1">
    <citation type="journal article" date="2006" name="Science">
        <title>The genome of black cottonwood, Populus trichocarpa (Torr. &amp; Gray).</title>
        <authorList>
            <person name="Tuskan G.A."/>
            <person name="Difazio S."/>
            <person name="Jansson S."/>
            <person name="Bohlmann J."/>
            <person name="Grigoriev I."/>
            <person name="Hellsten U."/>
            <person name="Putnam N."/>
            <person name="Ralph S."/>
            <person name="Rombauts S."/>
            <person name="Salamov A."/>
            <person name="Schein J."/>
            <person name="Sterck L."/>
            <person name="Aerts A."/>
            <person name="Bhalerao R.R."/>
            <person name="Bhalerao R.P."/>
            <person name="Blaudez D."/>
            <person name="Boerjan W."/>
            <person name="Brun A."/>
            <person name="Brunner A."/>
            <person name="Busov V."/>
            <person name="Campbell M."/>
            <person name="Carlson J."/>
            <person name="Chalot M."/>
            <person name="Chapman J."/>
            <person name="Chen G.L."/>
            <person name="Cooper D."/>
            <person name="Coutinho P.M."/>
            <person name="Couturier J."/>
            <person name="Covert S."/>
            <person name="Cronk Q."/>
            <person name="Cunningham R."/>
            <person name="Davis J."/>
            <person name="Degroeve S."/>
            <person name="Dejardin A."/>
            <person name="Depamphilis C."/>
            <person name="Detter J."/>
            <person name="Dirks B."/>
            <person name="Dubchak I."/>
            <person name="Duplessis S."/>
            <person name="Ehlting J."/>
            <person name="Ellis B."/>
            <person name="Gendler K."/>
            <person name="Goodstein D."/>
            <person name="Gribskov M."/>
            <person name="Grimwood J."/>
            <person name="Groover A."/>
            <person name="Gunter L."/>
            <person name="Hamberger B."/>
            <person name="Heinze B."/>
            <person name="Helariutta Y."/>
            <person name="Henrissat B."/>
            <person name="Holligan D."/>
            <person name="Holt R."/>
            <person name="Huang W."/>
            <person name="Islam-Faridi N."/>
            <person name="Jones S."/>
            <person name="Jones-Rhoades M."/>
            <person name="Jorgensen R."/>
            <person name="Joshi C."/>
            <person name="Kangasjarvi J."/>
            <person name="Karlsson J."/>
            <person name="Kelleher C."/>
            <person name="Kirkpatrick R."/>
            <person name="Kirst M."/>
            <person name="Kohler A."/>
            <person name="Kalluri U."/>
            <person name="Larimer F."/>
            <person name="Leebens-Mack J."/>
            <person name="Leple J.C."/>
            <person name="Locascio P."/>
            <person name="Lou Y."/>
            <person name="Lucas S."/>
            <person name="Martin F."/>
            <person name="Montanini B."/>
            <person name="Napoli C."/>
            <person name="Nelson D.R."/>
            <person name="Nelson C."/>
            <person name="Nieminen K."/>
            <person name="Nilsson O."/>
            <person name="Pereda V."/>
            <person name="Peter G."/>
            <person name="Philippe R."/>
            <person name="Pilate G."/>
            <person name="Poliakov A."/>
            <person name="Razumovskaya J."/>
            <person name="Richardson P."/>
            <person name="Rinaldi C."/>
            <person name="Ritland K."/>
            <person name="Rouze P."/>
            <person name="Ryaboy D."/>
            <person name="Schmutz J."/>
            <person name="Schrader J."/>
            <person name="Segerman B."/>
            <person name="Shin H."/>
            <person name="Siddiqui A."/>
            <person name="Sterky F."/>
            <person name="Terry A."/>
            <person name="Tsai C.J."/>
            <person name="Uberbacher E."/>
            <person name="Unneberg P."/>
            <person name="Vahala J."/>
            <person name="Wall K."/>
            <person name="Wessler S."/>
            <person name="Yang G."/>
            <person name="Yin T."/>
            <person name="Douglas C."/>
            <person name="Marra M."/>
            <person name="Sandberg G."/>
            <person name="Van de Peer Y."/>
            <person name="Rokhsar D."/>
        </authorList>
    </citation>
    <scope>NUCLEOTIDE SEQUENCE [LARGE SCALE GENOMIC DNA]</scope>
    <source>
        <strain evidence="2">cv. Nisqually</strain>
    </source>
</reference>
<gene>
    <name evidence="1" type="ORF">POPTR_011G097766v4</name>
</gene>
<proteinExistence type="predicted"/>
<evidence type="ECO:0000313" key="1">
    <source>
        <dbReference type="EMBL" id="KAI9385688.1"/>
    </source>
</evidence>
<comment type="caution">
    <text evidence="1">The sequence shown here is derived from an EMBL/GenBank/DDBJ whole genome shotgun (WGS) entry which is preliminary data.</text>
</comment>
<name>A0ACC0S8G6_POPTR</name>
<dbReference type="EMBL" id="CM009300">
    <property type="protein sequence ID" value="KAI9385688.1"/>
    <property type="molecule type" value="Genomic_DNA"/>
</dbReference>
<organism evidence="1 2">
    <name type="scientific">Populus trichocarpa</name>
    <name type="common">Western balsam poplar</name>
    <name type="synonym">Populus balsamifera subsp. trichocarpa</name>
    <dbReference type="NCBI Taxonomy" id="3694"/>
    <lineage>
        <taxon>Eukaryota</taxon>
        <taxon>Viridiplantae</taxon>
        <taxon>Streptophyta</taxon>
        <taxon>Embryophyta</taxon>
        <taxon>Tracheophyta</taxon>
        <taxon>Spermatophyta</taxon>
        <taxon>Magnoliopsida</taxon>
        <taxon>eudicotyledons</taxon>
        <taxon>Gunneridae</taxon>
        <taxon>Pentapetalae</taxon>
        <taxon>rosids</taxon>
        <taxon>fabids</taxon>
        <taxon>Malpighiales</taxon>
        <taxon>Salicaceae</taxon>
        <taxon>Saliceae</taxon>
        <taxon>Populus</taxon>
    </lineage>
</organism>
<evidence type="ECO:0000313" key="2">
    <source>
        <dbReference type="Proteomes" id="UP000006729"/>
    </source>
</evidence>
<dbReference type="Proteomes" id="UP000006729">
    <property type="component" value="Chromosome 11"/>
</dbReference>
<accession>A0ACC0S8G6</accession>
<protein>
    <submittedName>
        <fullName evidence="1">Uncharacterized protein</fullName>
    </submittedName>
</protein>
<sequence>MRSRLIRREKRSRQPFLPLTVNKNTQQKNKSATRGSSGKPFFFSDSSKFLHKIANANLCSSNASLFSKKTTSFIEQQQRRVEDCPLHGRIPSKTVSNAEEKQQQLSNSTSSGFKLYQQLLLNCTSSSFQTVSL</sequence>
<keyword evidence="2" id="KW-1185">Reference proteome</keyword>